<evidence type="ECO:0000313" key="2">
    <source>
        <dbReference type="Proteomes" id="UP000503540"/>
    </source>
</evidence>
<protein>
    <submittedName>
        <fullName evidence="1">Uncharacterized protein</fullName>
    </submittedName>
</protein>
<keyword evidence="2" id="KW-1185">Reference proteome</keyword>
<name>A0A6G9Y6K3_9NOCA</name>
<dbReference type="Proteomes" id="UP000503540">
    <property type="component" value="Chromosome"/>
</dbReference>
<organism evidence="1 2">
    <name type="scientific">Nocardia arthritidis</name>
    <dbReference type="NCBI Taxonomy" id="228602"/>
    <lineage>
        <taxon>Bacteria</taxon>
        <taxon>Bacillati</taxon>
        <taxon>Actinomycetota</taxon>
        <taxon>Actinomycetes</taxon>
        <taxon>Mycobacteriales</taxon>
        <taxon>Nocardiaceae</taxon>
        <taxon>Nocardia</taxon>
    </lineage>
</organism>
<sequence length="94" mass="10028">MTTWTLTIEQLGSHGSIHGQARGHQEATAALVDAVRGHILDAVVPAKYALDIDGEAVALLVCVDDGRGRPDMAATLELLERINLAENLRTVTVD</sequence>
<dbReference type="RefSeq" id="WP_167472020.1">
    <property type="nucleotide sequence ID" value="NZ_CP046172.1"/>
</dbReference>
<dbReference type="KEGG" id="nah:F5544_04590"/>
<gene>
    <name evidence="1" type="ORF">F5544_04590</name>
</gene>
<accession>A0A6G9Y6K3</accession>
<dbReference type="EMBL" id="CP046172">
    <property type="protein sequence ID" value="QIS08832.1"/>
    <property type="molecule type" value="Genomic_DNA"/>
</dbReference>
<evidence type="ECO:0000313" key="1">
    <source>
        <dbReference type="EMBL" id="QIS08832.1"/>
    </source>
</evidence>
<dbReference type="AlphaFoldDB" id="A0A6G9Y6K3"/>
<reference evidence="1 2" key="1">
    <citation type="journal article" date="2019" name="ACS Chem. Biol.">
        <title>Identification and Mobilization of a Cryptic Antibiotic Biosynthesis Gene Locus from a Human-Pathogenic Nocardia Isolate.</title>
        <authorList>
            <person name="Herisse M."/>
            <person name="Ishida K."/>
            <person name="Porter J.L."/>
            <person name="Howden B."/>
            <person name="Hertweck C."/>
            <person name="Stinear T.P."/>
            <person name="Pidot S.J."/>
        </authorList>
    </citation>
    <scope>NUCLEOTIDE SEQUENCE [LARGE SCALE GENOMIC DNA]</scope>
    <source>
        <strain evidence="1 2">AUSMDU00012717</strain>
    </source>
</reference>
<proteinExistence type="predicted"/>